<proteinExistence type="predicted"/>
<reference evidence="1 2" key="1">
    <citation type="submission" date="2018-06" db="EMBL/GenBank/DDBJ databases">
        <title>Comparative genomics reveals the genomic features of Rhizophagus irregularis, R. cerebriforme, R. diaphanum and Gigaspora rosea, and their symbiotic lifestyle signature.</title>
        <authorList>
            <person name="Morin E."/>
            <person name="San Clemente H."/>
            <person name="Chen E.C.H."/>
            <person name="De La Providencia I."/>
            <person name="Hainaut M."/>
            <person name="Kuo A."/>
            <person name="Kohler A."/>
            <person name="Murat C."/>
            <person name="Tang N."/>
            <person name="Roy S."/>
            <person name="Loubradou J."/>
            <person name="Henrissat B."/>
            <person name="Grigoriev I.V."/>
            <person name="Corradi N."/>
            <person name="Roux C."/>
            <person name="Martin F.M."/>
        </authorList>
    </citation>
    <scope>NUCLEOTIDE SEQUENCE [LARGE SCALE GENOMIC DNA]</scope>
    <source>
        <strain evidence="1 2">DAOM 227022</strain>
    </source>
</reference>
<organism evidence="1 2">
    <name type="scientific">Glomus cerebriforme</name>
    <dbReference type="NCBI Taxonomy" id="658196"/>
    <lineage>
        <taxon>Eukaryota</taxon>
        <taxon>Fungi</taxon>
        <taxon>Fungi incertae sedis</taxon>
        <taxon>Mucoromycota</taxon>
        <taxon>Glomeromycotina</taxon>
        <taxon>Glomeromycetes</taxon>
        <taxon>Glomerales</taxon>
        <taxon>Glomeraceae</taxon>
        <taxon>Glomus</taxon>
    </lineage>
</organism>
<dbReference type="SUPFAM" id="SSF56219">
    <property type="entry name" value="DNase I-like"/>
    <property type="match status" value="1"/>
</dbReference>
<dbReference type="AlphaFoldDB" id="A0A397SYV2"/>
<dbReference type="Proteomes" id="UP000265703">
    <property type="component" value="Unassembled WGS sequence"/>
</dbReference>
<dbReference type="OrthoDB" id="276515at2759"/>
<evidence type="ECO:0000313" key="1">
    <source>
        <dbReference type="EMBL" id="RIA91123.1"/>
    </source>
</evidence>
<keyword evidence="2" id="KW-1185">Reference proteome</keyword>
<gene>
    <name evidence="1" type="ORF">C1645_822429</name>
</gene>
<comment type="caution">
    <text evidence="1">The sequence shown here is derived from an EMBL/GenBank/DDBJ whole genome shotgun (WGS) entry which is preliminary data.</text>
</comment>
<dbReference type="EMBL" id="QKYT01000161">
    <property type="protein sequence ID" value="RIA91123.1"/>
    <property type="molecule type" value="Genomic_DNA"/>
</dbReference>
<accession>A0A397SYV2</accession>
<sequence>MVDDIKLDSSIQNHEELLAFTELFMQKFEHFSSVNYCSTEPVPSIIVKFSKHEGLVKAANYFKHGHHTGRMKLISKTYYRMGVPRGSNWSDRDAFLSSRCSKHPKSIPVPYICATRTNCVRISSPRKICSPSSDLIEDELISNPWNIDTVKEDEDVNTCSIQILHNSYGLHLPTTAQGPAIMDTIYANSLNNSVQSSHKWKAQPCPRGITFSDTHHSPINIRASPHHSPSYFELISTLNIIHNNINGLKSNPTKLIQLTEFVTNSRAYIVGVIETNIDSKAGNFIPYNQHYKGYFSDCDDKIKGSGPSFISKDAHVTQGLDHSRQRGHIGPMYGLFISFDELDYIDSFRELHPNSRTYSYTHDSTKIRIDYIWLSPAFSDTLLKADIITSLDITDSDHDINFSSINFGFHISYNIHNTYINSGQEQQKVYQYDKASAKQWSAYRSQVTELLQSEGVLSLIDLLSPHTFNQNNADRIWDLISSSIQQAADNNILFSLVSNKNLKRAQIHKYKSFYKRNLQIFKVLSNLRKLLNTTKDFQDPSYFPPDLLHTFQNLQHTISRLKLSPLDEFANRYEDSPVPSWHDSIHI</sequence>
<evidence type="ECO:0000313" key="2">
    <source>
        <dbReference type="Proteomes" id="UP000265703"/>
    </source>
</evidence>
<dbReference type="Gene3D" id="3.60.10.10">
    <property type="entry name" value="Endonuclease/exonuclease/phosphatase"/>
    <property type="match status" value="1"/>
</dbReference>
<dbReference type="InterPro" id="IPR036691">
    <property type="entry name" value="Endo/exonu/phosph_ase_sf"/>
</dbReference>
<name>A0A397SYV2_9GLOM</name>
<protein>
    <submittedName>
        <fullName evidence="1">Uncharacterized protein</fullName>
    </submittedName>
</protein>